<dbReference type="PROSITE" id="PS00523">
    <property type="entry name" value="SULFATASE_1"/>
    <property type="match status" value="1"/>
</dbReference>
<dbReference type="SUPFAM" id="SSF53649">
    <property type="entry name" value="Alkaline phosphatase-like"/>
    <property type="match status" value="1"/>
</dbReference>
<keyword evidence="7" id="KW-0325">Glycoprotein</keyword>
<dbReference type="Proteomes" id="UP000184513">
    <property type="component" value="Unassembled WGS sequence"/>
</dbReference>
<keyword evidence="4 8" id="KW-0732">Signal</keyword>
<dbReference type="EMBL" id="FRCY01000003">
    <property type="protein sequence ID" value="SHM79639.1"/>
    <property type="molecule type" value="Genomic_DNA"/>
</dbReference>
<dbReference type="CDD" id="cd16026">
    <property type="entry name" value="GALNS_like"/>
    <property type="match status" value="1"/>
</dbReference>
<accession>A0A1M7LNB7</accession>
<dbReference type="STRING" id="388280.SAMN04488057_103357"/>
<dbReference type="AlphaFoldDB" id="A0A1M7LNB7"/>
<protein>
    <submittedName>
        <fullName evidence="10">C-terminal region of aryl-sulfatase</fullName>
    </submittedName>
</protein>
<feature type="signal peptide" evidence="8">
    <location>
        <begin position="1"/>
        <end position="28"/>
    </location>
</feature>
<dbReference type="GO" id="GO:0046872">
    <property type="term" value="F:metal ion binding"/>
    <property type="evidence" value="ECO:0007669"/>
    <property type="project" value="UniProtKB-KW"/>
</dbReference>
<dbReference type="InterPro" id="IPR000917">
    <property type="entry name" value="Sulfatase_N"/>
</dbReference>
<gene>
    <name evidence="10" type="ORF">SAMN04488057_103357</name>
</gene>
<evidence type="ECO:0000259" key="9">
    <source>
        <dbReference type="Pfam" id="PF00884"/>
    </source>
</evidence>
<sequence>MSKNNPKLIVLICLFLSGMLLSSGHVHAGEGKTSADPPNIIVIFADDLGYGDLGVFGHPTIKTPNLDRMAFEGQKWTNFYVAAPVCTPSRAGLLTGRLPIRSGMCSDRRRVLFPDSKGGLPQSEITIARALKGNGYRTAAIGKWHLGHLSPHLPTDHGFDSYFGIPYSNDMDKVEKTDHFTLADQERYQAYNVPLMRDKEIVERPADQRTITRRYTEEAVGKIKEFGKDPFFIYLAHNLPHIPLFRSAEFRDQSLAGIYGDVIEEIDWSVGQIVEALKAEGVAENTLVVFTSDNGPWHTFRTHGGSAGLLRGAKGGTFEGGMREPTVFWWPEGIQPGVVRDMATTMDLLPTFCAITGTDLPDDRVYDGFDISPLLRGTGKSERETVFYYRGQQVYAVRKGDYKAHFITQLEYGNPTAHPVTQPPVPLENTATVLETPLLYNVNVDPGERFDIAADHPEIIAEIRKVMEAHKAGIEPVENQLEK</sequence>
<dbReference type="Gene3D" id="3.40.720.10">
    <property type="entry name" value="Alkaline Phosphatase, subunit A"/>
    <property type="match status" value="1"/>
</dbReference>
<evidence type="ECO:0000256" key="3">
    <source>
        <dbReference type="ARBA" id="ARBA00022723"/>
    </source>
</evidence>
<keyword evidence="3" id="KW-0479">Metal-binding</keyword>
<evidence type="ECO:0000313" key="11">
    <source>
        <dbReference type="Proteomes" id="UP000184513"/>
    </source>
</evidence>
<evidence type="ECO:0000256" key="7">
    <source>
        <dbReference type="ARBA" id="ARBA00023180"/>
    </source>
</evidence>
<feature type="chain" id="PRO_5013337183" evidence="8">
    <location>
        <begin position="29"/>
        <end position="483"/>
    </location>
</feature>
<evidence type="ECO:0000313" key="10">
    <source>
        <dbReference type="EMBL" id="SHM79639.1"/>
    </source>
</evidence>
<dbReference type="InterPro" id="IPR050738">
    <property type="entry name" value="Sulfatase"/>
</dbReference>
<dbReference type="FunFam" id="3.40.720.10:FF:000023">
    <property type="entry name" value="Arylsulfatase A"/>
    <property type="match status" value="1"/>
</dbReference>
<dbReference type="PROSITE" id="PS00149">
    <property type="entry name" value="SULFATASE_2"/>
    <property type="match status" value="1"/>
</dbReference>
<evidence type="ECO:0000256" key="2">
    <source>
        <dbReference type="ARBA" id="ARBA00008779"/>
    </source>
</evidence>
<name>A0A1M7LNB7_9BACT</name>
<keyword evidence="11" id="KW-1185">Reference proteome</keyword>
<evidence type="ECO:0000256" key="6">
    <source>
        <dbReference type="ARBA" id="ARBA00022837"/>
    </source>
</evidence>
<reference evidence="10 11" key="1">
    <citation type="submission" date="2016-11" db="EMBL/GenBank/DDBJ databases">
        <authorList>
            <person name="Jaros S."/>
            <person name="Januszkiewicz K."/>
            <person name="Wedrychowicz H."/>
        </authorList>
    </citation>
    <scope>NUCLEOTIDE SEQUENCE [LARGE SCALE GENOMIC DNA]</scope>
    <source>
        <strain evidence="10 11">CGMCC 1.6102</strain>
    </source>
</reference>
<proteinExistence type="inferred from homology"/>
<keyword evidence="5" id="KW-0378">Hydrolase</keyword>
<dbReference type="GO" id="GO:0004065">
    <property type="term" value="F:arylsulfatase activity"/>
    <property type="evidence" value="ECO:0007669"/>
    <property type="project" value="TreeGrafter"/>
</dbReference>
<feature type="domain" description="Sulfatase N-terminal" evidence="9">
    <location>
        <begin position="38"/>
        <end position="357"/>
    </location>
</feature>
<keyword evidence="6" id="KW-0106">Calcium</keyword>
<dbReference type="Pfam" id="PF00884">
    <property type="entry name" value="Sulfatase"/>
    <property type="match status" value="1"/>
</dbReference>
<evidence type="ECO:0000256" key="4">
    <source>
        <dbReference type="ARBA" id="ARBA00022729"/>
    </source>
</evidence>
<organism evidence="10 11">
    <name type="scientific">Cyclobacterium lianum</name>
    <dbReference type="NCBI Taxonomy" id="388280"/>
    <lineage>
        <taxon>Bacteria</taxon>
        <taxon>Pseudomonadati</taxon>
        <taxon>Bacteroidota</taxon>
        <taxon>Cytophagia</taxon>
        <taxon>Cytophagales</taxon>
        <taxon>Cyclobacteriaceae</taxon>
        <taxon>Cyclobacterium</taxon>
    </lineage>
</organism>
<dbReference type="InterPro" id="IPR024607">
    <property type="entry name" value="Sulfatase_CS"/>
</dbReference>
<evidence type="ECO:0000256" key="5">
    <source>
        <dbReference type="ARBA" id="ARBA00022801"/>
    </source>
</evidence>
<dbReference type="Gene3D" id="3.30.1120.10">
    <property type="match status" value="1"/>
</dbReference>
<dbReference type="Pfam" id="PF14707">
    <property type="entry name" value="Sulfatase_C"/>
    <property type="match status" value="1"/>
</dbReference>
<evidence type="ECO:0000256" key="1">
    <source>
        <dbReference type="ARBA" id="ARBA00001913"/>
    </source>
</evidence>
<dbReference type="PANTHER" id="PTHR42693">
    <property type="entry name" value="ARYLSULFATASE FAMILY MEMBER"/>
    <property type="match status" value="1"/>
</dbReference>
<dbReference type="InterPro" id="IPR017850">
    <property type="entry name" value="Alkaline_phosphatase_core_sf"/>
</dbReference>
<dbReference type="RefSeq" id="WP_073093778.1">
    <property type="nucleotide sequence ID" value="NZ_FRCY01000003.1"/>
</dbReference>
<comment type="similarity">
    <text evidence="2">Belongs to the sulfatase family.</text>
</comment>
<comment type="cofactor">
    <cofactor evidence="1">
        <name>Ca(2+)</name>
        <dbReference type="ChEBI" id="CHEBI:29108"/>
    </cofactor>
</comment>
<dbReference type="PANTHER" id="PTHR42693:SF33">
    <property type="entry name" value="ARYLSULFATASE"/>
    <property type="match status" value="1"/>
</dbReference>
<evidence type="ECO:0000256" key="8">
    <source>
        <dbReference type="SAM" id="SignalP"/>
    </source>
</evidence>